<keyword evidence="1" id="KW-0472">Membrane</keyword>
<evidence type="ECO:0000313" key="3">
    <source>
        <dbReference type="Proteomes" id="UP000058857"/>
    </source>
</evidence>
<proteinExistence type="predicted"/>
<sequence length="293" mass="33550">MRFWIKLFWILISGFFAVLLYLCVHPLKEGESLLVIDGSGEILSYTSGPGYVFELETVFPWRYDVVRFSTHSRISNVGLNMDVSSGMFPENSPEGKIKIGLEVRYSLYSNQAFEFLEAAGITKEKIDSYIRKVLYSILRKKIEEFLVNPNTLKTNLEDYLRKDFSADVLSEEKTFQTLNLKILDLQIPEPALISGIYRNQNLLLQRKMELVFALGKAEARKIEDDANTSALLKRLERTKDFISKNPDMKEFLLYESLADNVEVILLPSEMILGEIPSSKKKKNGAAKKPKEVE</sequence>
<dbReference type="RefSeq" id="WP_002741091.1">
    <property type="nucleotide sequence ID" value="NZ_CP012029.1"/>
</dbReference>
<dbReference type="PATRIC" id="fig|280505.15.peg.2809"/>
<name>A0A0E3B8L2_LEPBO</name>
<evidence type="ECO:0000313" key="2">
    <source>
        <dbReference type="EMBL" id="ALO27096.1"/>
    </source>
</evidence>
<keyword evidence="1" id="KW-1133">Transmembrane helix</keyword>
<dbReference type="Proteomes" id="UP000058857">
    <property type="component" value="Chromosome 1"/>
</dbReference>
<evidence type="ECO:0000256" key="1">
    <source>
        <dbReference type="SAM" id="Phobius"/>
    </source>
</evidence>
<dbReference type="EMBL" id="CP012029">
    <property type="protein sequence ID" value="ALO27096.1"/>
    <property type="molecule type" value="Genomic_DNA"/>
</dbReference>
<reference evidence="2 3" key="1">
    <citation type="journal article" date="2015" name="PLoS Negl. Trop. Dis.">
        <title>Distribution of Plasmids in Distinct Leptospira Pathogenic Species.</title>
        <authorList>
            <person name="Wang Y."/>
            <person name="Zhuang X."/>
            <person name="Zhong Y."/>
            <person name="Zhang C."/>
            <person name="Zhang Y."/>
            <person name="Zeng L."/>
            <person name="Zhu Y."/>
            <person name="He P."/>
            <person name="Dong K."/>
            <person name="Pal U."/>
            <person name="Guo X."/>
            <person name="Qin J."/>
        </authorList>
    </citation>
    <scope>NUCLEOTIDE SEQUENCE [LARGE SCALE GENOMIC DNA]</scope>
    <source>
        <strain evidence="2 3">56604</strain>
    </source>
</reference>
<evidence type="ECO:0008006" key="4">
    <source>
        <dbReference type="Google" id="ProtNLM"/>
    </source>
</evidence>
<gene>
    <name evidence="2" type="ORF">LBBP_02880</name>
</gene>
<accession>A0A0E3B8L2</accession>
<organism evidence="2">
    <name type="scientific">Leptospira borgpetersenii serovar Ballum</name>
    <dbReference type="NCBI Taxonomy" id="280505"/>
    <lineage>
        <taxon>Bacteria</taxon>
        <taxon>Pseudomonadati</taxon>
        <taxon>Spirochaetota</taxon>
        <taxon>Spirochaetia</taxon>
        <taxon>Leptospirales</taxon>
        <taxon>Leptospiraceae</taxon>
        <taxon>Leptospira</taxon>
    </lineage>
</organism>
<dbReference type="AlphaFoldDB" id="A0A0E3B8L2"/>
<keyword evidence="1" id="KW-0812">Transmembrane</keyword>
<feature type="transmembrane region" description="Helical" evidence="1">
    <location>
        <begin position="7"/>
        <end position="27"/>
    </location>
</feature>
<protein>
    <recommendedName>
        <fullName evidence="4">Band 7 domain-containing protein</fullName>
    </recommendedName>
</protein>